<comment type="caution">
    <text evidence="2">The sequence shown here is derived from an EMBL/GenBank/DDBJ whole genome shotgun (WGS) entry which is preliminary data.</text>
</comment>
<sequence length="315" mass="35919">MKTRKFRSLNLGKLTVVAAISLIIGIWIGAWWWVSNPSDFIKSLTTQPLADTFSSVNALFAGLACAGVLITIYLQMRELSVTADDLKKTAEANTATARAISDTALANGEMARASLKVAIHADERSVLDLFQVYCSQYFQDVKNSSMSVLIPCVASKEYFDFVVSRFFVADQLPLPPSCWGRVSKVTYSKSYEEFIIQEQHHRYKLDELINFFTMLTGRDNACEIILRCDFSYSWWRPLFWMIASQQERRINECPRVRAYATPLYFLKAVKKLDEIYGFEPFSSDAEMWDFIVHHPKIQSYNLDPAHGAHLSRSAV</sequence>
<evidence type="ECO:0000256" key="1">
    <source>
        <dbReference type="SAM" id="Phobius"/>
    </source>
</evidence>
<keyword evidence="1" id="KW-0472">Membrane</keyword>
<organism evidence="2 3">
    <name type="scientific">Pseudomonas chlororaphis</name>
    <dbReference type="NCBI Taxonomy" id="587753"/>
    <lineage>
        <taxon>Bacteria</taxon>
        <taxon>Pseudomonadati</taxon>
        <taxon>Pseudomonadota</taxon>
        <taxon>Gammaproteobacteria</taxon>
        <taxon>Pseudomonadales</taxon>
        <taxon>Pseudomonadaceae</taxon>
        <taxon>Pseudomonas</taxon>
    </lineage>
</organism>
<dbReference type="PATRIC" id="fig|587753.9.peg.5615"/>
<protein>
    <recommendedName>
        <fullName evidence="4">Phage abortive infection protein</fullName>
    </recommendedName>
</protein>
<evidence type="ECO:0000313" key="3">
    <source>
        <dbReference type="Proteomes" id="UP000030564"/>
    </source>
</evidence>
<keyword evidence="1" id="KW-0812">Transmembrane</keyword>
<evidence type="ECO:0008006" key="4">
    <source>
        <dbReference type="Google" id="ProtNLM"/>
    </source>
</evidence>
<gene>
    <name evidence="2" type="ORF">NZ35_28895</name>
</gene>
<proteinExistence type="predicted"/>
<feature type="transmembrane region" description="Helical" evidence="1">
    <location>
        <begin position="54"/>
        <end position="74"/>
    </location>
</feature>
<feature type="transmembrane region" description="Helical" evidence="1">
    <location>
        <begin position="12"/>
        <end position="34"/>
    </location>
</feature>
<dbReference type="EMBL" id="JSFK01000063">
    <property type="protein sequence ID" value="KHA69819.1"/>
    <property type="molecule type" value="Genomic_DNA"/>
</dbReference>
<dbReference type="AlphaFoldDB" id="A0A0A6D5C5"/>
<keyword evidence="1" id="KW-1133">Transmembrane helix</keyword>
<dbReference type="Proteomes" id="UP000030564">
    <property type="component" value="Unassembled WGS sequence"/>
</dbReference>
<reference evidence="2 3" key="1">
    <citation type="submission" date="2014-10" db="EMBL/GenBank/DDBJ databases">
        <title>Draft genome sequence of Pseudomonas chlororaphis EA105.</title>
        <authorList>
            <person name="McCully L.M."/>
            <person name="Bitzer A.S."/>
            <person name="Spence C."/>
            <person name="Bais H."/>
            <person name="Silby M.W."/>
        </authorList>
    </citation>
    <scope>NUCLEOTIDE SEQUENCE [LARGE SCALE GENOMIC DNA]</scope>
    <source>
        <strain evidence="2 3">EA105</strain>
    </source>
</reference>
<evidence type="ECO:0000313" key="2">
    <source>
        <dbReference type="EMBL" id="KHA69819.1"/>
    </source>
</evidence>
<name>A0A0A6D5C5_9PSED</name>
<dbReference type="OrthoDB" id="8773648at2"/>
<accession>A0A0A6D5C5</accession>